<dbReference type="PANTHER" id="PTHR22907:SF12">
    <property type="entry name" value="ZP DOMAIN-CONTAINING PROTEIN"/>
    <property type="match status" value="1"/>
</dbReference>
<evidence type="ECO:0000256" key="2">
    <source>
        <dbReference type="ARBA" id="ARBA00022460"/>
    </source>
</evidence>
<dbReference type="PANTHER" id="PTHR22907">
    <property type="entry name" value="GH04558P"/>
    <property type="match status" value="1"/>
</dbReference>
<dbReference type="InterPro" id="IPR001507">
    <property type="entry name" value="ZP_dom"/>
</dbReference>
<evidence type="ECO:0000256" key="4">
    <source>
        <dbReference type="ARBA" id="ARBA00022692"/>
    </source>
</evidence>
<dbReference type="InterPro" id="IPR051962">
    <property type="entry name" value="Cuticlin"/>
</dbReference>
<feature type="domain" description="ZP" evidence="9">
    <location>
        <begin position="94"/>
        <end position="322"/>
    </location>
</feature>
<proteinExistence type="inferred from homology"/>
<name>A0A915EJ01_9BILA</name>
<keyword evidence="3" id="KW-1003">Cell membrane</keyword>
<keyword evidence="7 8" id="KW-0472">Membrane</keyword>
<feature type="transmembrane region" description="Helical" evidence="8">
    <location>
        <begin position="489"/>
        <end position="513"/>
    </location>
</feature>
<organism evidence="10 11">
    <name type="scientific">Ditylenchus dipsaci</name>
    <dbReference type="NCBI Taxonomy" id="166011"/>
    <lineage>
        <taxon>Eukaryota</taxon>
        <taxon>Metazoa</taxon>
        <taxon>Ecdysozoa</taxon>
        <taxon>Nematoda</taxon>
        <taxon>Chromadorea</taxon>
        <taxon>Rhabditida</taxon>
        <taxon>Tylenchina</taxon>
        <taxon>Tylenchomorpha</taxon>
        <taxon>Sphaerularioidea</taxon>
        <taxon>Anguinidae</taxon>
        <taxon>Anguininae</taxon>
        <taxon>Ditylenchus</taxon>
    </lineage>
</organism>
<keyword evidence="8" id="KW-0496">Mitochondrion</keyword>
<evidence type="ECO:0000256" key="6">
    <source>
        <dbReference type="ARBA" id="ARBA00022989"/>
    </source>
</evidence>
<comment type="function">
    <text evidence="8">Component of the MICOS complex, a large protein complex of the mitochondrial inner membrane that plays crucial roles in the maintenance of crista junctions, inner membrane architecture, and formation of contact sites to the outer membrane.</text>
</comment>
<dbReference type="Pfam" id="PF25301">
    <property type="entry name" value="CUT_C"/>
    <property type="match status" value="1"/>
</dbReference>
<evidence type="ECO:0000256" key="7">
    <source>
        <dbReference type="ARBA" id="ARBA00023136"/>
    </source>
</evidence>
<dbReference type="GO" id="GO:0061617">
    <property type="term" value="C:MICOS complex"/>
    <property type="evidence" value="ECO:0007669"/>
    <property type="project" value="UniProtKB-UniRule"/>
</dbReference>
<dbReference type="Proteomes" id="UP000887574">
    <property type="component" value="Unplaced"/>
</dbReference>
<dbReference type="InterPro" id="IPR056953">
    <property type="entry name" value="CUT_N"/>
</dbReference>
<keyword evidence="5" id="KW-0732">Signal</keyword>
<evidence type="ECO:0000256" key="5">
    <source>
        <dbReference type="ARBA" id="ARBA00022729"/>
    </source>
</evidence>
<keyword evidence="4 8" id="KW-0812">Transmembrane</keyword>
<dbReference type="Pfam" id="PF25057">
    <property type="entry name" value="CUT_N"/>
    <property type="match status" value="1"/>
</dbReference>
<protein>
    <recommendedName>
        <fullName evidence="8">MICOS complex subunit MIC13</fullName>
    </recommendedName>
</protein>
<dbReference type="WBParaSite" id="jg7197">
    <property type="protein sequence ID" value="jg7197"/>
    <property type="gene ID" value="jg7197"/>
</dbReference>
<evidence type="ECO:0000256" key="1">
    <source>
        <dbReference type="ARBA" id="ARBA00004251"/>
    </source>
</evidence>
<evidence type="ECO:0000256" key="8">
    <source>
        <dbReference type="RuleBase" id="RU363009"/>
    </source>
</evidence>
<comment type="similarity">
    <text evidence="8">Belongs to the MICOS complex subunit Mic13 family.</text>
</comment>
<reference evidence="11" key="1">
    <citation type="submission" date="2022-11" db="UniProtKB">
        <authorList>
            <consortium name="WormBaseParasite"/>
        </authorList>
    </citation>
    <scope>IDENTIFICATION</scope>
</reference>
<sequence>MGFLGYTIKTGLRVGIVAAAVKLSIDNCVWSPETDQGYATFEKLKQNVLPGTVVYPEHMPSKAEVQENIASKWNRNVNCAFSYLNAVPSRVYEKVSTFKMVPKSQRDAANQGNIYVRGQFGLPRCRKEFYSNDMAGGSFGVAMGDCGMSKIRQLQPQGMNYNLIIMTSFHPQFVTKVDRAFNIRCFYAQADRPVLTELEVGEVTPMSIQQEETVDGPIARAVQVGDLIVHKWECDNPNFGMLVKNCYVNDGGTEDKPLIDERGCPTQSSVIQGLLTYANTLQMAFVPVLAFSFPDRSLLNFRCQIQVCNKAEGECMGVSPPNCPAIAPNDYYPNSIVNGNVDPTQVVGTYYPPSPAYPVNNPGFGPLLILSNPFKDLMRPGECLQLITSLQMRAKSQQLLLPKHSQRGGPSASDPSNAFKQLSVKQGEGKASARARRAEEETLDVVASPMQVLNSPVGMDGDQDQEGKRNFRSTDFSSFKKPDYCMHKAGFVTLLAFIIVLSIFALGLSAYVFNDIVLKRNKCKKGLITARRDSFTNIGAAEQVRWSQIEPVRRVERAMDSAPILQDHLLLSLIIVLESPTIDKVY</sequence>
<keyword evidence="2" id="KW-0193">Cuticle</keyword>
<keyword evidence="8" id="KW-0999">Mitochondrion inner membrane</keyword>
<evidence type="ECO:0000313" key="11">
    <source>
        <dbReference type="WBParaSite" id="jg7197"/>
    </source>
</evidence>
<comment type="subunit">
    <text evidence="8">Component of the mitochondrial contact site and cristae organizing system (MICOS) complex.</text>
</comment>
<dbReference type="SMART" id="SM00241">
    <property type="entry name" value="ZP"/>
    <property type="match status" value="1"/>
</dbReference>
<dbReference type="GO" id="GO:0042302">
    <property type="term" value="F:structural constituent of cuticle"/>
    <property type="evidence" value="ECO:0007669"/>
    <property type="project" value="UniProtKB-KW"/>
</dbReference>
<dbReference type="InterPro" id="IPR026769">
    <property type="entry name" value="Mic13"/>
</dbReference>
<evidence type="ECO:0000256" key="3">
    <source>
        <dbReference type="ARBA" id="ARBA00022475"/>
    </source>
</evidence>
<keyword evidence="6 8" id="KW-1133">Transmembrane helix</keyword>
<dbReference type="InterPro" id="IPR057475">
    <property type="entry name" value="CUT_C"/>
</dbReference>
<dbReference type="AlphaFoldDB" id="A0A915EJ01"/>
<comment type="subcellular location">
    <subcellularLocation>
        <location evidence="1">Cell membrane</location>
        <topology evidence="1">Single-pass type I membrane protein</topology>
    </subcellularLocation>
    <subcellularLocation>
        <location evidence="8">Mitochondrion inner membrane</location>
        <topology evidence="8">Single-pass membrane protein</topology>
    </subcellularLocation>
</comment>
<evidence type="ECO:0000259" key="9">
    <source>
        <dbReference type="PROSITE" id="PS51034"/>
    </source>
</evidence>
<evidence type="ECO:0000313" key="10">
    <source>
        <dbReference type="Proteomes" id="UP000887574"/>
    </source>
</evidence>
<dbReference type="PROSITE" id="PS51034">
    <property type="entry name" value="ZP_2"/>
    <property type="match status" value="1"/>
</dbReference>
<accession>A0A915EJ01</accession>
<dbReference type="GO" id="GO:0005886">
    <property type="term" value="C:plasma membrane"/>
    <property type="evidence" value="ECO:0007669"/>
    <property type="project" value="UniProtKB-SubCell"/>
</dbReference>
<dbReference type="Pfam" id="PF15884">
    <property type="entry name" value="QIL1"/>
    <property type="match status" value="1"/>
</dbReference>
<keyword evidence="10" id="KW-1185">Reference proteome</keyword>